<evidence type="ECO:0000313" key="4">
    <source>
        <dbReference type="Proteomes" id="UP000310017"/>
    </source>
</evidence>
<dbReference type="EMBL" id="CP040710">
    <property type="protein sequence ID" value="QCX00810.1"/>
    <property type="molecule type" value="Genomic_DNA"/>
</dbReference>
<dbReference type="CDD" id="cd07992">
    <property type="entry name" value="LPLAT_AAK14816-like"/>
    <property type="match status" value="1"/>
</dbReference>
<keyword evidence="1" id="KW-1133">Transmembrane helix</keyword>
<dbReference type="Proteomes" id="UP000310017">
    <property type="component" value="Chromosome"/>
</dbReference>
<keyword evidence="3" id="KW-0012">Acyltransferase</keyword>
<dbReference type="InterPro" id="IPR002123">
    <property type="entry name" value="Plipid/glycerol_acylTrfase"/>
</dbReference>
<dbReference type="PANTHER" id="PTHR31605:SF0">
    <property type="entry name" value="GLYCEROL-3-PHOSPHATE O-ACYLTRANSFERASE 1"/>
    <property type="match status" value="1"/>
</dbReference>
<dbReference type="RefSeq" id="WP_138853154.1">
    <property type="nucleotide sequence ID" value="NZ_CP040710.1"/>
</dbReference>
<name>A0A5B7SVE5_9FLAO</name>
<accession>A0A5B7SVE5</accession>
<keyword evidence="1" id="KW-0812">Transmembrane</keyword>
<dbReference type="KEGG" id="asag:FGM00_12080"/>
<reference evidence="3 4" key="1">
    <citation type="submission" date="2019-05" db="EMBL/GenBank/DDBJ databases">
        <title>Genome sequencing of F202Z8.</title>
        <authorList>
            <person name="Kwon Y.M."/>
        </authorList>
    </citation>
    <scope>NUCLEOTIDE SEQUENCE [LARGE SCALE GENOMIC DNA]</scope>
    <source>
        <strain evidence="3 4">F202Z8</strain>
    </source>
</reference>
<feature type="transmembrane region" description="Helical" evidence="1">
    <location>
        <begin position="311"/>
        <end position="344"/>
    </location>
</feature>
<dbReference type="SUPFAM" id="SSF69593">
    <property type="entry name" value="Glycerol-3-phosphate (1)-acyltransferase"/>
    <property type="match status" value="1"/>
</dbReference>
<protein>
    <submittedName>
        <fullName evidence="3">Glycerol acyltransferase</fullName>
    </submittedName>
</protein>
<evidence type="ECO:0000313" key="3">
    <source>
        <dbReference type="EMBL" id="QCX00810.1"/>
    </source>
</evidence>
<dbReference type="GO" id="GO:0008654">
    <property type="term" value="P:phospholipid biosynthetic process"/>
    <property type="evidence" value="ECO:0007669"/>
    <property type="project" value="TreeGrafter"/>
</dbReference>
<dbReference type="PANTHER" id="PTHR31605">
    <property type="entry name" value="GLYCEROL-3-PHOSPHATE O-ACYLTRANSFERASE 1"/>
    <property type="match status" value="1"/>
</dbReference>
<dbReference type="SMART" id="SM00563">
    <property type="entry name" value="PlsC"/>
    <property type="match status" value="1"/>
</dbReference>
<evidence type="ECO:0000256" key="1">
    <source>
        <dbReference type="SAM" id="Phobius"/>
    </source>
</evidence>
<keyword evidence="4" id="KW-1185">Reference proteome</keyword>
<keyword evidence="3" id="KW-0808">Transferase</keyword>
<dbReference type="InterPro" id="IPR052744">
    <property type="entry name" value="GPAT/DAPAT"/>
</dbReference>
<proteinExistence type="predicted"/>
<organism evidence="3 4">
    <name type="scientific">Aggregatimonas sangjinii</name>
    <dbReference type="NCBI Taxonomy" id="2583587"/>
    <lineage>
        <taxon>Bacteria</taxon>
        <taxon>Pseudomonadati</taxon>
        <taxon>Bacteroidota</taxon>
        <taxon>Flavobacteriia</taxon>
        <taxon>Flavobacteriales</taxon>
        <taxon>Flavobacteriaceae</taxon>
        <taxon>Aggregatimonas</taxon>
    </lineage>
</organism>
<dbReference type="OrthoDB" id="9806008at2"/>
<gene>
    <name evidence="3" type="ORF">FGM00_12080</name>
</gene>
<keyword evidence="1" id="KW-0472">Membrane</keyword>
<evidence type="ECO:0000259" key="2">
    <source>
        <dbReference type="SMART" id="SM00563"/>
    </source>
</evidence>
<feature type="domain" description="Phospholipid/glycerol acyltransferase" evidence="2">
    <location>
        <begin position="38"/>
        <end position="165"/>
    </location>
</feature>
<dbReference type="GO" id="GO:0004366">
    <property type="term" value="F:glycerol-3-phosphate O-acyltransferase activity"/>
    <property type="evidence" value="ECO:0007669"/>
    <property type="project" value="TreeGrafter"/>
</dbReference>
<dbReference type="GO" id="GO:0016287">
    <property type="term" value="F:glycerone-phosphate O-acyltransferase activity"/>
    <property type="evidence" value="ECO:0007669"/>
    <property type="project" value="TreeGrafter"/>
</dbReference>
<sequence length="347" mass="40182">MKNLGYILLKYWVKVGLYCYYGKIRMVGKEHIPKNKPVLFLPNHQSALMEVLLLAVDCDRKPWFLTRSDVFKKPTLKRLFAYLQMIPIYRIRDGRDSLKKNDAVFERCAELFAKNEAILMFPEANHNIKRRVRPLSKGFTRILFGTLDKYPELDIQLVPVGLNYKDSKAFPDRIAIIFGKPIAVKGLYQKEDIHASTNVVKEAVATSLKTLTTHIDDEANYETIIAQLEAFGVNFLKPREVNEVYKRLETRKTKVSDRPKSGFVGTIFRFIFTLLNLPLVLGWWLWMKPKVWEPEFTATLRFGYAFLASPLYYFLIFIVVSLVFTPFIGALAVLGVFGFNWVYVKLA</sequence>
<dbReference type="AlphaFoldDB" id="A0A5B7SVE5"/>
<feature type="transmembrane region" description="Helical" evidence="1">
    <location>
        <begin position="261"/>
        <end position="286"/>
    </location>
</feature>
<dbReference type="Pfam" id="PF01553">
    <property type="entry name" value="Acyltransferase"/>
    <property type="match status" value="1"/>
</dbReference>